<reference evidence="1 2" key="1">
    <citation type="journal article" date="2017" name="Int. J. Syst. Evol. Microbiol.">
        <title>Ramlibacter alkalitolerans sp. nov., alkali-tolerant bacterium isolated from soil of ginseng.</title>
        <authorList>
            <person name="Lee D.H."/>
            <person name="Cha C.J."/>
        </authorList>
    </citation>
    <scope>NUCLEOTIDE SEQUENCE [LARGE SCALE GENOMIC DNA]</scope>
    <source>
        <strain evidence="1 2">KACC 19305</strain>
    </source>
</reference>
<organism evidence="1 2">
    <name type="scientific">Ramlibacter alkalitolerans</name>
    <dbReference type="NCBI Taxonomy" id="2039631"/>
    <lineage>
        <taxon>Bacteria</taxon>
        <taxon>Pseudomonadati</taxon>
        <taxon>Pseudomonadota</taxon>
        <taxon>Betaproteobacteria</taxon>
        <taxon>Burkholderiales</taxon>
        <taxon>Comamonadaceae</taxon>
        <taxon>Ramlibacter</taxon>
    </lineage>
</organism>
<dbReference type="RefSeq" id="WP_201691489.1">
    <property type="nucleotide sequence ID" value="NZ_JAEQND010000010.1"/>
</dbReference>
<keyword evidence="2" id="KW-1185">Reference proteome</keyword>
<evidence type="ECO:0000313" key="1">
    <source>
        <dbReference type="EMBL" id="MBL0427001.1"/>
    </source>
</evidence>
<proteinExistence type="predicted"/>
<comment type="caution">
    <text evidence="1">The sequence shown here is derived from an EMBL/GenBank/DDBJ whole genome shotgun (WGS) entry which is preliminary data.</text>
</comment>
<gene>
    <name evidence="1" type="ORF">JI746_17940</name>
</gene>
<sequence>MKPLWTQTLAWLAAVVAAFLLAFASPADLSYMPDGDIPHGAGTPR</sequence>
<dbReference type="EMBL" id="JAEQND010000010">
    <property type="protein sequence ID" value="MBL0427001.1"/>
    <property type="molecule type" value="Genomic_DNA"/>
</dbReference>
<protein>
    <submittedName>
        <fullName evidence="1">Uncharacterized protein</fullName>
    </submittedName>
</protein>
<accession>A0ABS1JS80</accession>
<evidence type="ECO:0000313" key="2">
    <source>
        <dbReference type="Proteomes" id="UP000622707"/>
    </source>
</evidence>
<dbReference type="Proteomes" id="UP000622707">
    <property type="component" value="Unassembled WGS sequence"/>
</dbReference>
<name>A0ABS1JS80_9BURK</name>